<organism evidence="4">
    <name type="scientific">Pongo abelii</name>
    <name type="common">Sumatran orangutan</name>
    <name type="synonym">Pongo pygmaeus abelii</name>
    <dbReference type="NCBI Taxonomy" id="9601"/>
    <lineage>
        <taxon>Eukaryota</taxon>
        <taxon>Metazoa</taxon>
        <taxon>Chordata</taxon>
        <taxon>Craniata</taxon>
        <taxon>Vertebrata</taxon>
        <taxon>Euteleostomi</taxon>
        <taxon>Mammalia</taxon>
        <taxon>Eutheria</taxon>
        <taxon>Euarchontoglires</taxon>
        <taxon>Primates</taxon>
        <taxon>Haplorrhini</taxon>
        <taxon>Catarrhini</taxon>
        <taxon>Hominidae</taxon>
        <taxon>Pongo</taxon>
    </lineage>
</organism>
<feature type="compositionally biased region" description="Pro residues" evidence="3">
    <location>
        <begin position="1"/>
        <end position="11"/>
    </location>
</feature>
<accession>A0A2J8QZ23</accession>
<feature type="region of interest" description="Disordered" evidence="3">
    <location>
        <begin position="1"/>
        <end position="61"/>
    </location>
</feature>
<gene>
    <name evidence="4" type="ORF">CR201_G0055953</name>
</gene>
<keyword evidence="2" id="KW-0175">Coiled coil</keyword>
<dbReference type="GO" id="GO:0005801">
    <property type="term" value="C:cis-Golgi network"/>
    <property type="evidence" value="ECO:0007669"/>
    <property type="project" value="InterPro"/>
</dbReference>
<feature type="compositionally biased region" description="Polar residues" evidence="3">
    <location>
        <begin position="35"/>
        <end position="46"/>
    </location>
</feature>
<dbReference type="EMBL" id="NDHI03004586">
    <property type="protein sequence ID" value="PNJ01514.1"/>
    <property type="molecule type" value="Genomic_DNA"/>
</dbReference>
<comment type="caution">
    <text evidence="4">The sequence shown here is derived from an EMBL/GenBank/DDBJ whole genome shotgun (WGS) entry which is preliminary data.</text>
</comment>
<dbReference type="STRING" id="9601.ENSPPYP00000024736"/>
<comment type="similarity">
    <text evidence="1">Belongs to the GOLGA6 family.</text>
</comment>
<evidence type="ECO:0000256" key="2">
    <source>
        <dbReference type="ARBA" id="ARBA00023054"/>
    </source>
</evidence>
<dbReference type="PANTHER" id="PTHR23143">
    <property type="entry name" value="TRICHOHYALIN-RELATED"/>
    <property type="match status" value="1"/>
</dbReference>
<proteinExistence type="inferred from homology"/>
<feature type="compositionally biased region" description="Basic and acidic residues" evidence="3">
    <location>
        <begin position="281"/>
        <end position="322"/>
    </location>
</feature>
<dbReference type="Pfam" id="PF19046">
    <property type="entry name" value="GM130_C"/>
    <property type="match status" value="1"/>
</dbReference>
<reference evidence="4" key="1">
    <citation type="submission" date="2017-12" db="EMBL/GenBank/DDBJ databases">
        <title>High-resolution comparative analysis of great ape genomes.</title>
        <authorList>
            <person name="Pollen A."/>
            <person name="Hastie A."/>
            <person name="Hormozdiari F."/>
            <person name="Dougherty M."/>
            <person name="Liu R."/>
            <person name="Chaisson M."/>
            <person name="Hoppe E."/>
            <person name="Hill C."/>
            <person name="Pang A."/>
            <person name="Hillier L."/>
            <person name="Baker C."/>
            <person name="Armstrong J."/>
            <person name="Shendure J."/>
            <person name="Paten B."/>
            <person name="Wilson R."/>
            <person name="Chao H."/>
            <person name="Schneider V."/>
            <person name="Ventura M."/>
            <person name="Kronenberg Z."/>
            <person name="Murali S."/>
            <person name="Gordon D."/>
            <person name="Cantsilieris S."/>
            <person name="Munson K."/>
            <person name="Nelson B."/>
            <person name="Raja A."/>
            <person name="Underwood J."/>
            <person name="Diekhans M."/>
            <person name="Fiddes I."/>
            <person name="Haussler D."/>
            <person name="Eichler E."/>
        </authorList>
    </citation>
    <scope>NUCLEOTIDE SEQUENCE [LARGE SCALE GENOMIC DNA]</scope>
    <source>
        <strain evidence="4">Susie</strain>
    </source>
</reference>
<name>A0A2J8QZ23_PONAB</name>
<sequence>MWPQPHLPPLPMMSEKNQQSKLPEAKEKFTDDHQWNSAGAETTSGGYHSPEDEKQESHQYQQALRRQLEAQDHTIRILMCQKTELETALYYSQDAARKFEEESKDLAGCLHHSWNFARELQRALSAVSTQHKKADRMRKQEEEMRKQEEQMMKQEEHMRDLEGQMRKQEEEMRKQEEQMRKQEEQMRKQEERMRKQEEQMWEQDKQMQKQEEQMQEQEEQMRKQEEQMQEKEEQMQKQEQMRKQEEQMCELEEQMRMQEEQMREQDERLRFKEERLWDQDEKMQEEEEKMRGQVEEKMRGQVEKMREKERTGEQKMQEERCSEPCLPPSEDLYDTSHPGSVKPAREATEGSPDDNCTAQQIMQLLGGRKNAQERPVLGSTSCIPFFYRGDKRKMKIISI</sequence>
<evidence type="ECO:0000313" key="4">
    <source>
        <dbReference type="EMBL" id="PNJ01514.1"/>
    </source>
</evidence>
<dbReference type="AlphaFoldDB" id="A0A2J8QZ23"/>
<dbReference type="PANTHER" id="PTHR23143:SF22">
    <property type="entry name" value="GOLGIN SUBFAMILY A MEMBER 6-LIKE PROTEIN 7"/>
    <property type="match status" value="1"/>
</dbReference>
<feature type="region of interest" description="Disordered" evidence="3">
    <location>
        <begin position="281"/>
        <end position="355"/>
    </location>
</feature>
<dbReference type="InterPro" id="IPR043937">
    <property type="entry name" value="GOLGA_C"/>
</dbReference>
<evidence type="ECO:0000256" key="3">
    <source>
        <dbReference type="SAM" id="MobiDB-lite"/>
    </source>
</evidence>
<feature type="compositionally biased region" description="Basic and acidic residues" evidence="3">
    <location>
        <begin position="23"/>
        <end position="34"/>
    </location>
</feature>
<feature type="compositionally biased region" description="Basic and acidic residues" evidence="3">
    <location>
        <begin position="137"/>
        <end position="212"/>
    </location>
</feature>
<dbReference type="InterPro" id="IPR026737">
    <property type="entry name" value="GOLGA6L"/>
</dbReference>
<feature type="compositionally biased region" description="Basic and acidic residues" evidence="3">
    <location>
        <begin position="219"/>
        <end position="246"/>
    </location>
</feature>
<protein>
    <submittedName>
        <fullName evidence="4">GOLGA6L1 isoform 1</fullName>
    </submittedName>
</protein>
<feature type="region of interest" description="Disordered" evidence="3">
    <location>
        <begin position="128"/>
        <end position="246"/>
    </location>
</feature>
<evidence type="ECO:0000256" key="1">
    <source>
        <dbReference type="ARBA" id="ARBA00008368"/>
    </source>
</evidence>